<dbReference type="KEGG" id="msv:Mesil_2980"/>
<dbReference type="AlphaFoldDB" id="D7BDJ8"/>
<evidence type="ECO:0000256" key="2">
    <source>
        <dbReference type="ARBA" id="ARBA00023015"/>
    </source>
</evidence>
<dbReference type="GO" id="GO:0005829">
    <property type="term" value="C:cytosol"/>
    <property type="evidence" value="ECO:0007669"/>
    <property type="project" value="TreeGrafter"/>
</dbReference>
<evidence type="ECO:0000313" key="7">
    <source>
        <dbReference type="EMBL" id="ADH64818.1"/>
    </source>
</evidence>
<keyword evidence="4" id="KW-0804">Transcription</keyword>
<dbReference type="PANTHER" id="PTHR48111:SF22">
    <property type="entry name" value="REGULATOR OF RPOS"/>
    <property type="match status" value="1"/>
</dbReference>
<dbReference type="InterPro" id="IPR011006">
    <property type="entry name" value="CheY-like_superfamily"/>
</dbReference>
<dbReference type="GO" id="GO:0032993">
    <property type="term" value="C:protein-DNA complex"/>
    <property type="evidence" value="ECO:0007669"/>
    <property type="project" value="TreeGrafter"/>
</dbReference>
<evidence type="ECO:0000256" key="5">
    <source>
        <dbReference type="PROSITE-ProRule" id="PRU00169"/>
    </source>
</evidence>
<evidence type="ECO:0000259" key="6">
    <source>
        <dbReference type="PROSITE" id="PS50110"/>
    </source>
</evidence>
<reference evidence="7 8" key="1">
    <citation type="journal article" date="2010" name="Stand. Genomic Sci.">
        <title>Complete genome sequence of Meiothermus silvanus type strain (VI-R2).</title>
        <authorList>
            <person name="Sikorski J."/>
            <person name="Tindall B.J."/>
            <person name="Lowry S."/>
            <person name="Lucas S."/>
            <person name="Nolan M."/>
            <person name="Copeland A."/>
            <person name="Glavina Del Rio T."/>
            <person name="Tice H."/>
            <person name="Cheng J.F."/>
            <person name="Han C."/>
            <person name="Pitluck S."/>
            <person name="Liolios K."/>
            <person name="Ivanova N."/>
            <person name="Mavromatis K."/>
            <person name="Mikhailova N."/>
            <person name="Pati A."/>
            <person name="Goodwin L."/>
            <person name="Chen A."/>
            <person name="Palaniappan K."/>
            <person name="Land M."/>
            <person name="Hauser L."/>
            <person name="Chang Y.J."/>
            <person name="Jeffries C.D."/>
            <person name="Rohde M."/>
            <person name="Goker M."/>
            <person name="Woyke T."/>
            <person name="Bristow J."/>
            <person name="Eisen J.A."/>
            <person name="Markowitz V."/>
            <person name="Hugenholtz P."/>
            <person name="Kyrpides N.C."/>
            <person name="Klenk H.P."/>
            <person name="Lapidus A."/>
        </authorList>
    </citation>
    <scope>NUCLEOTIDE SEQUENCE [LARGE SCALE GENOMIC DNA]</scope>
    <source>
        <strain evidence="8">ATCC 700542 / DSM 9946 / VI-R2</strain>
    </source>
</reference>
<keyword evidence="5" id="KW-0597">Phosphoprotein</keyword>
<dbReference type="SMART" id="SM00448">
    <property type="entry name" value="REC"/>
    <property type="match status" value="1"/>
</dbReference>
<evidence type="ECO:0000313" key="8">
    <source>
        <dbReference type="Proteomes" id="UP000001916"/>
    </source>
</evidence>
<dbReference type="GO" id="GO:0000156">
    <property type="term" value="F:phosphorelay response regulator activity"/>
    <property type="evidence" value="ECO:0007669"/>
    <property type="project" value="TreeGrafter"/>
</dbReference>
<dbReference type="Proteomes" id="UP000001916">
    <property type="component" value="Chromosome"/>
</dbReference>
<evidence type="ECO:0000256" key="1">
    <source>
        <dbReference type="ARBA" id="ARBA00023012"/>
    </source>
</evidence>
<protein>
    <submittedName>
        <fullName evidence="7">Response regulator receiver protein</fullName>
    </submittedName>
</protein>
<dbReference type="InterPro" id="IPR001789">
    <property type="entry name" value="Sig_transdc_resp-reg_receiver"/>
</dbReference>
<feature type="modified residue" description="4-aspartylphosphate" evidence="5">
    <location>
        <position position="55"/>
    </location>
</feature>
<keyword evidence="3" id="KW-0238">DNA-binding</keyword>
<keyword evidence="1" id="KW-0902">Two-component regulatory system</keyword>
<dbReference type="Pfam" id="PF00072">
    <property type="entry name" value="Response_reg"/>
    <property type="match status" value="1"/>
</dbReference>
<dbReference type="EMBL" id="CP002042">
    <property type="protein sequence ID" value="ADH64818.1"/>
    <property type="molecule type" value="Genomic_DNA"/>
</dbReference>
<name>D7BDJ8_ALLS1</name>
<sequence length="138" mass="14708">MDDVQCILVVDDDPSVRSFLRRGFSLEGYTVQLAASGEEGLTVAEATSPDLVILDLMMPALDGHQTLSRLRVKSPDLPVLLLSGRDDPEEQERLLEAGANAYLIKPVGFAELLAEVRRLIGSSGSSGGGSREAPDEVG</sequence>
<dbReference type="GO" id="GO:0006355">
    <property type="term" value="P:regulation of DNA-templated transcription"/>
    <property type="evidence" value="ECO:0007669"/>
    <property type="project" value="TreeGrafter"/>
</dbReference>
<organism evidence="7 8">
    <name type="scientific">Allomeiothermus silvanus (strain ATCC 700542 / DSM 9946 / NBRC 106475 / NCIMB 13440 / VI-R2)</name>
    <name type="common">Thermus silvanus</name>
    <dbReference type="NCBI Taxonomy" id="526227"/>
    <lineage>
        <taxon>Bacteria</taxon>
        <taxon>Thermotogati</taxon>
        <taxon>Deinococcota</taxon>
        <taxon>Deinococci</taxon>
        <taxon>Thermales</taxon>
        <taxon>Thermaceae</taxon>
        <taxon>Allomeiothermus</taxon>
    </lineage>
</organism>
<dbReference type="GO" id="GO:0000976">
    <property type="term" value="F:transcription cis-regulatory region binding"/>
    <property type="evidence" value="ECO:0007669"/>
    <property type="project" value="TreeGrafter"/>
</dbReference>
<evidence type="ECO:0000256" key="3">
    <source>
        <dbReference type="ARBA" id="ARBA00023125"/>
    </source>
</evidence>
<keyword evidence="8" id="KW-1185">Reference proteome</keyword>
<feature type="domain" description="Response regulatory" evidence="6">
    <location>
        <begin position="6"/>
        <end position="120"/>
    </location>
</feature>
<dbReference type="eggNOG" id="COG0745">
    <property type="taxonomic scope" value="Bacteria"/>
</dbReference>
<dbReference type="Gene3D" id="3.40.50.2300">
    <property type="match status" value="1"/>
</dbReference>
<gene>
    <name evidence="7" type="ordered locus">Mesil_2980</name>
</gene>
<dbReference type="HOGENOM" id="CLU_000445_69_8_0"/>
<evidence type="ECO:0000256" key="4">
    <source>
        <dbReference type="ARBA" id="ARBA00023163"/>
    </source>
</evidence>
<keyword evidence="2" id="KW-0805">Transcription regulation</keyword>
<dbReference type="STRING" id="526227.Mesil_2980"/>
<dbReference type="InterPro" id="IPR039420">
    <property type="entry name" value="WalR-like"/>
</dbReference>
<accession>D7BDJ8</accession>
<dbReference type="PANTHER" id="PTHR48111">
    <property type="entry name" value="REGULATOR OF RPOS"/>
    <property type="match status" value="1"/>
</dbReference>
<dbReference type="SUPFAM" id="SSF52172">
    <property type="entry name" value="CheY-like"/>
    <property type="match status" value="1"/>
</dbReference>
<proteinExistence type="predicted"/>
<dbReference type="PROSITE" id="PS50110">
    <property type="entry name" value="RESPONSE_REGULATORY"/>
    <property type="match status" value="1"/>
</dbReference>